<gene>
    <name evidence="2" type="ORF">GXW71_14070</name>
</gene>
<dbReference type="RefSeq" id="WP_211853153.1">
    <property type="nucleotide sequence ID" value="NZ_JAAGBB010000015.1"/>
</dbReference>
<keyword evidence="3" id="KW-1185">Reference proteome</keyword>
<dbReference type="Gene3D" id="2.60.120.10">
    <property type="entry name" value="Jelly Rolls"/>
    <property type="match status" value="1"/>
</dbReference>
<feature type="domain" description="Cupin type-2" evidence="1">
    <location>
        <begin position="25"/>
        <end position="95"/>
    </location>
</feature>
<dbReference type="CDD" id="cd02208">
    <property type="entry name" value="cupin_RmlC-like"/>
    <property type="match status" value="1"/>
</dbReference>
<reference evidence="3" key="1">
    <citation type="journal article" date="2021" name="Syst. Appl. Microbiol.">
        <title>Roseomonas hellenica sp. nov., isolated from roots of wild-growing Alkanna tinctoria.</title>
        <authorList>
            <person name="Rat A."/>
            <person name="Naranjo H.D."/>
            <person name="Lebbe L."/>
            <person name="Cnockaert M."/>
            <person name="Krigas N."/>
            <person name="Grigoriadou K."/>
            <person name="Maloupa E."/>
            <person name="Willems A."/>
        </authorList>
    </citation>
    <scope>NUCLEOTIDE SEQUENCE [LARGE SCALE GENOMIC DNA]</scope>
    <source>
        <strain evidence="3">LMG 31523</strain>
    </source>
</reference>
<dbReference type="InterPro" id="IPR013096">
    <property type="entry name" value="Cupin_2"/>
</dbReference>
<accession>A0ABS5EYX2</accession>
<dbReference type="InterPro" id="IPR014710">
    <property type="entry name" value="RmlC-like_jellyroll"/>
</dbReference>
<dbReference type="EMBL" id="JAAGBB010000015">
    <property type="protein sequence ID" value="MBR0665484.1"/>
    <property type="molecule type" value="Genomic_DNA"/>
</dbReference>
<proteinExistence type="predicted"/>
<dbReference type="SUPFAM" id="SSF51182">
    <property type="entry name" value="RmlC-like cupins"/>
    <property type="match status" value="1"/>
</dbReference>
<dbReference type="InterPro" id="IPR011051">
    <property type="entry name" value="RmlC_Cupin_sf"/>
</dbReference>
<dbReference type="Proteomes" id="UP001196870">
    <property type="component" value="Unassembled WGS sequence"/>
</dbReference>
<organism evidence="2 3">
    <name type="scientific">Plastoroseomonas hellenica</name>
    <dbReference type="NCBI Taxonomy" id="2687306"/>
    <lineage>
        <taxon>Bacteria</taxon>
        <taxon>Pseudomonadati</taxon>
        <taxon>Pseudomonadota</taxon>
        <taxon>Alphaproteobacteria</taxon>
        <taxon>Acetobacterales</taxon>
        <taxon>Acetobacteraceae</taxon>
        <taxon>Plastoroseomonas</taxon>
    </lineage>
</organism>
<evidence type="ECO:0000313" key="3">
    <source>
        <dbReference type="Proteomes" id="UP001196870"/>
    </source>
</evidence>
<evidence type="ECO:0000313" key="2">
    <source>
        <dbReference type="EMBL" id="MBR0665484.1"/>
    </source>
</evidence>
<sequence length="110" mass="11938">MAKAPPYLVKLVEPVMIGADVSVRRFILAPGDAIPWHRHSTTDDLCVLLSGTLCVQTREPDGEHLLRPGDTHHTTAGTPHRLSNISGEDCGFLLIQGVGTRDFVKLEVTA</sequence>
<dbReference type="Pfam" id="PF07883">
    <property type="entry name" value="Cupin_2"/>
    <property type="match status" value="1"/>
</dbReference>
<protein>
    <submittedName>
        <fullName evidence="2">Cupin domain-containing protein</fullName>
    </submittedName>
</protein>
<name>A0ABS5EYX2_9PROT</name>
<comment type="caution">
    <text evidence="2">The sequence shown here is derived from an EMBL/GenBank/DDBJ whole genome shotgun (WGS) entry which is preliminary data.</text>
</comment>
<evidence type="ECO:0000259" key="1">
    <source>
        <dbReference type="Pfam" id="PF07883"/>
    </source>
</evidence>